<dbReference type="GO" id="GO:0004222">
    <property type="term" value="F:metalloendopeptidase activity"/>
    <property type="evidence" value="ECO:0007669"/>
    <property type="project" value="InterPro"/>
</dbReference>
<evidence type="ECO:0000313" key="2">
    <source>
        <dbReference type="EMBL" id="KAH7973114.1"/>
    </source>
</evidence>
<protein>
    <submittedName>
        <fullName evidence="2">Uncharacterized protein</fullName>
    </submittedName>
</protein>
<dbReference type="InterPro" id="IPR000718">
    <property type="entry name" value="Peptidase_M13"/>
</dbReference>
<dbReference type="PROSITE" id="PS51885">
    <property type="entry name" value="NEPRILYSIN"/>
    <property type="match status" value="1"/>
</dbReference>
<dbReference type="Proteomes" id="UP000821837">
    <property type="component" value="Chromosome 11"/>
</dbReference>
<dbReference type="AlphaFoldDB" id="A0A9D4QC45"/>
<dbReference type="SUPFAM" id="SSF55486">
    <property type="entry name" value="Metalloproteases ('zincins'), catalytic domain"/>
    <property type="match status" value="1"/>
</dbReference>
<evidence type="ECO:0000256" key="1">
    <source>
        <dbReference type="SAM" id="MobiDB-lite"/>
    </source>
</evidence>
<evidence type="ECO:0000313" key="3">
    <source>
        <dbReference type="Proteomes" id="UP000821837"/>
    </source>
</evidence>
<gene>
    <name evidence="2" type="ORF">HPB52_021611</name>
</gene>
<sequence length="161" mass="18224">MVDTLAALRVPKTLAPMVTRPKEKPLPLPRNTSTTTPPEQRHLVPPTHLQGDECVGPLCRYVANALRSQLSFDVDPCSDFYQYVCGKFRGTSTRIDTAELVRWMTEMNLDFLNTTRLASIDPVEVMVRGSLDFGVEAIVSITLHDYQFDPPSYKRRISVRQ</sequence>
<comment type="caution">
    <text evidence="2">The sequence shown here is derived from an EMBL/GenBank/DDBJ whole genome shotgun (WGS) entry which is preliminary data.</text>
</comment>
<name>A0A9D4QC45_RHISA</name>
<dbReference type="InterPro" id="IPR024079">
    <property type="entry name" value="MetalloPept_cat_dom_sf"/>
</dbReference>
<dbReference type="Gene3D" id="3.40.390.10">
    <property type="entry name" value="Collagenase (Catalytic Domain)"/>
    <property type="match status" value="1"/>
</dbReference>
<proteinExistence type="predicted"/>
<feature type="region of interest" description="Disordered" evidence="1">
    <location>
        <begin position="13"/>
        <end position="48"/>
    </location>
</feature>
<organism evidence="2 3">
    <name type="scientific">Rhipicephalus sanguineus</name>
    <name type="common">Brown dog tick</name>
    <name type="synonym">Ixodes sanguineus</name>
    <dbReference type="NCBI Taxonomy" id="34632"/>
    <lineage>
        <taxon>Eukaryota</taxon>
        <taxon>Metazoa</taxon>
        <taxon>Ecdysozoa</taxon>
        <taxon>Arthropoda</taxon>
        <taxon>Chelicerata</taxon>
        <taxon>Arachnida</taxon>
        <taxon>Acari</taxon>
        <taxon>Parasitiformes</taxon>
        <taxon>Ixodida</taxon>
        <taxon>Ixodoidea</taxon>
        <taxon>Ixodidae</taxon>
        <taxon>Rhipicephalinae</taxon>
        <taxon>Rhipicephalus</taxon>
        <taxon>Rhipicephalus</taxon>
    </lineage>
</organism>
<dbReference type="VEuPathDB" id="VectorBase:RSAN_027618"/>
<dbReference type="GO" id="GO:0006508">
    <property type="term" value="P:proteolysis"/>
    <property type="evidence" value="ECO:0007669"/>
    <property type="project" value="InterPro"/>
</dbReference>
<accession>A0A9D4QC45</accession>
<dbReference type="EMBL" id="JABSTV010001247">
    <property type="protein sequence ID" value="KAH7973114.1"/>
    <property type="molecule type" value="Genomic_DNA"/>
</dbReference>
<keyword evidence="3" id="KW-1185">Reference proteome</keyword>
<reference evidence="2" key="1">
    <citation type="journal article" date="2020" name="Cell">
        <title>Large-Scale Comparative Analyses of Tick Genomes Elucidate Their Genetic Diversity and Vector Capacities.</title>
        <authorList>
            <consortium name="Tick Genome and Microbiome Consortium (TIGMIC)"/>
            <person name="Jia N."/>
            <person name="Wang J."/>
            <person name="Shi W."/>
            <person name="Du L."/>
            <person name="Sun Y."/>
            <person name="Zhan W."/>
            <person name="Jiang J.F."/>
            <person name="Wang Q."/>
            <person name="Zhang B."/>
            <person name="Ji P."/>
            <person name="Bell-Sakyi L."/>
            <person name="Cui X.M."/>
            <person name="Yuan T.T."/>
            <person name="Jiang B.G."/>
            <person name="Yang W.F."/>
            <person name="Lam T.T."/>
            <person name="Chang Q.C."/>
            <person name="Ding S.J."/>
            <person name="Wang X.J."/>
            <person name="Zhu J.G."/>
            <person name="Ruan X.D."/>
            <person name="Zhao L."/>
            <person name="Wei J.T."/>
            <person name="Ye R.Z."/>
            <person name="Que T.C."/>
            <person name="Du C.H."/>
            <person name="Zhou Y.H."/>
            <person name="Cheng J.X."/>
            <person name="Dai P.F."/>
            <person name="Guo W.B."/>
            <person name="Han X.H."/>
            <person name="Huang E.J."/>
            <person name="Li L.F."/>
            <person name="Wei W."/>
            <person name="Gao Y.C."/>
            <person name="Liu J.Z."/>
            <person name="Shao H.Z."/>
            <person name="Wang X."/>
            <person name="Wang C.C."/>
            <person name="Yang T.C."/>
            <person name="Huo Q.B."/>
            <person name="Li W."/>
            <person name="Chen H.Y."/>
            <person name="Chen S.E."/>
            <person name="Zhou L.G."/>
            <person name="Ni X.B."/>
            <person name="Tian J.H."/>
            <person name="Sheng Y."/>
            <person name="Liu T."/>
            <person name="Pan Y.S."/>
            <person name="Xia L.Y."/>
            <person name="Li J."/>
            <person name="Zhao F."/>
            <person name="Cao W.C."/>
        </authorList>
    </citation>
    <scope>NUCLEOTIDE SEQUENCE</scope>
    <source>
        <strain evidence="2">Rsan-2018</strain>
    </source>
</reference>
<reference evidence="2" key="2">
    <citation type="submission" date="2021-09" db="EMBL/GenBank/DDBJ databases">
        <authorList>
            <person name="Jia N."/>
            <person name="Wang J."/>
            <person name="Shi W."/>
            <person name="Du L."/>
            <person name="Sun Y."/>
            <person name="Zhan W."/>
            <person name="Jiang J."/>
            <person name="Wang Q."/>
            <person name="Zhang B."/>
            <person name="Ji P."/>
            <person name="Sakyi L.B."/>
            <person name="Cui X."/>
            <person name="Yuan T."/>
            <person name="Jiang B."/>
            <person name="Yang W."/>
            <person name="Lam T.T.-Y."/>
            <person name="Chang Q."/>
            <person name="Ding S."/>
            <person name="Wang X."/>
            <person name="Zhu J."/>
            <person name="Ruan X."/>
            <person name="Zhao L."/>
            <person name="Wei J."/>
            <person name="Que T."/>
            <person name="Du C."/>
            <person name="Cheng J."/>
            <person name="Dai P."/>
            <person name="Han X."/>
            <person name="Huang E."/>
            <person name="Gao Y."/>
            <person name="Liu J."/>
            <person name="Shao H."/>
            <person name="Ye R."/>
            <person name="Li L."/>
            <person name="Wei W."/>
            <person name="Wang X."/>
            <person name="Wang C."/>
            <person name="Huo Q."/>
            <person name="Li W."/>
            <person name="Guo W."/>
            <person name="Chen H."/>
            <person name="Chen S."/>
            <person name="Zhou L."/>
            <person name="Zhou L."/>
            <person name="Ni X."/>
            <person name="Tian J."/>
            <person name="Zhou Y."/>
            <person name="Sheng Y."/>
            <person name="Liu T."/>
            <person name="Pan Y."/>
            <person name="Xia L."/>
            <person name="Li J."/>
            <person name="Zhao F."/>
            <person name="Cao W."/>
        </authorList>
    </citation>
    <scope>NUCLEOTIDE SEQUENCE</scope>
    <source>
        <strain evidence="2">Rsan-2018</strain>
        <tissue evidence="2">Larvae</tissue>
    </source>
</reference>